<dbReference type="Pfam" id="PF05938">
    <property type="entry name" value="Self-incomp_S1"/>
    <property type="match status" value="1"/>
</dbReference>
<keyword evidence="14 15" id="KW-0472">Membrane</keyword>
<comment type="similarity">
    <text evidence="4 15">Belongs to the SWEET sugar transporter family.</text>
</comment>
<evidence type="ECO:0000256" key="3">
    <source>
        <dbReference type="ARBA" id="ARBA00005581"/>
    </source>
</evidence>
<keyword evidence="18" id="KW-1185">Reference proteome</keyword>
<feature type="transmembrane region" description="Helical" evidence="15">
    <location>
        <begin position="235"/>
        <end position="258"/>
    </location>
</feature>
<keyword evidence="6" id="KW-0713">Self-incompatibility</keyword>
<dbReference type="Pfam" id="PF03083">
    <property type="entry name" value="MtN3_slv"/>
    <property type="match status" value="1"/>
</dbReference>
<keyword evidence="12" id="KW-0677">Repeat</keyword>
<feature type="signal peptide" evidence="16">
    <location>
        <begin position="1"/>
        <end position="25"/>
    </location>
</feature>
<evidence type="ECO:0000256" key="15">
    <source>
        <dbReference type="RuleBase" id="RU910715"/>
    </source>
</evidence>
<evidence type="ECO:0000256" key="13">
    <source>
        <dbReference type="ARBA" id="ARBA00022989"/>
    </source>
</evidence>
<dbReference type="PANTHER" id="PTHR10791">
    <property type="entry name" value="RAG1-ACTIVATING PROTEIN 1"/>
    <property type="match status" value="1"/>
</dbReference>
<dbReference type="GO" id="GO:0051119">
    <property type="term" value="F:sugar transmembrane transporter activity"/>
    <property type="evidence" value="ECO:0007669"/>
    <property type="project" value="InterPro"/>
</dbReference>
<protein>
    <recommendedName>
        <fullName evidence="15">Bidirectional sugar transporter SWEET</fullName>
    </recommendedName>
</protein>
<organism evidence="17 18">
    <name type="scientific">Acer saccharum</name>
    <name type="common">Sugar maple</name>
    <dbReference type="NCBI Taxonomy" id="4024"/>
    <lineage>
        <taxon>Eukaryota</taxon>
        <taxon>Viridiplantae</taxon>
        <taxon>Streptophyta</taxon>
        <taxon>Embryophyta</taxon>
        <taxon>Tracheophyta</taxon>
        <taxon>Spermatophyta</taxon>
        <taxon>Magnoliopsida</taxon>
        <taxon>eudicotyledons</taxon>
        <taxon>Gunneridae</taxon>
        <taxon>Pentapetalae</taxon>
        <taxon>rosids</taxon>
        <taxon>malvids</taxon>
        <taxon>Sapindales</taxon>
        <taxon>Sapindaceae</taxon>
        <taxon>Hippocastanoideae</taxon>
        <taxon>Acereae</taxon>
        <taxon>Acer</taxon>
    </lineage>
</organism>
<dbReference type="PANTHER" id="PTHR10791:SF157">
    <property type="entry name" value="BIDIRECTIONAL SUGAR TRANSPORTER SWEET"/>
    <property type="match status" value="1"/>
</dbReference>
<dbReference type="AlphaFoldDB" id="A0AA39RY78"/>
<evidence type="ECO:0000256" key="8">
    <source>
        <dbReference type="ARBA" id="ARBA00022525"/>
    </source>
</evidence>
<evidence type="ECO:0000256" key="16">
    <source>
        <dbReference type="SAM" id="SignalP"/>
    </source>
</evidence>
<dbReference type="GO" id="GO:0005886">
    <property type="term" value="C:plasma membrane"/>
    <property type="evidence" value="ECO:0007669"/>
    <property type="project" value="UniProtKB-SubCell"/>
</dbReference>
<evidence type="ECO:0000313" key="18">
    <source>
        <dbReference type="Proteomes" id="UP001168877"/>
    </source>
</evidence>
<dbReference type="InterPro" id="IPR047664">
    <property type="entry name" value="SWEET"/>
</dbReference>
<dbReference type="FunFam" id="1.20.1280.290:FF:000003">
    <property type="entry name" value="Bidirectional sugar transporter SWEET"/>
    <property type="match status" value="1"/>
</dbReference>
<comment type="caution">
    <text evidence="15">Lacks conserved residue(s) required for the propagation of feature annotation.</text>
</comment>
<dbReference type="InterPro" id="IPR010264">
    <property type="entry name" value="Self-incomp_S1"/>
</dbReference>
<evidence type="ECO:0000256" key="7">
    <source>
        <dbReference type="ARBA" id="ARBA00022475"/>
    </source>
</evidence>
<keyword evidence="7" id="KW-1003">Cell membrane</keyword>
<gene>
    <name evidence="17" type="ORF">LWI29_038564</name>
</gene>
<comment type="caution">
    <text evidence="17">The sequence shown here is derived from an EMBL/GenBank/DDBJ whole genome shotgun (WGS) entry which is preliminary data.</text>
</comment>
<evidence type="ECO:0000256" key="14">
    <source>
        <dbReference type="ARBA" id="ARBA00023136"/>
    </source>
</evidence>
<reference evidence="17" key="2">
    <citation type="submission" date="2023-06" db="EMBL/GenBank/DDBJ databases">
        <authorList>
            <person name="Swenson N.G."/>
            <person name="Wegrzyn J.L."/>
            <person name="Mcevoy S.L."/>
        </authorList>
    </citation>
    <scope>NUCLEOTIDE SEQUENCE</scope>
    <source>
        <strain evidence="17">NS2018</strain>
        <tissue evidence="17">Leaf</tissue>
    </source>
</reference>
<keyword evidence="5 15" id="KW-0813">Transport</keyword>
<evidence type="ECO:0000256" key="4">
    <source>
        <dbReference type="ARBA" id="ARBA00007809"/>
    </source>
</evidence>
<keyword evidence="10 15" id="KW-0812">Transmembrane</keyword>
<evidence type="ECO:0000256" key="1">
    <source>
        <dbReference type="ARBA" id="ARBA00004613"/>
    </source>
</evidence>
<name>A0AA39RY78_ACESA</name>
<dbReference type="Gene3D" id="1.20.1280.290">
    <property type="match status" value="1"/>
</dbReference>
<evidence type="ECO:0000313" key="17">
    <source>
        <dbReference type="EMBL" id="KAK0583597.1"/>
    </source>
</evidence>
<feature type="chain" id="PRO_5041229653" description="Bidirectional sugar transporter SWEET" evidence="16">
    <location>
        <begin position="26"/>
        <end position="301"/>
    </location>
</feature>
<sequence>MKPSGKYFLQLVILVLLLVTTVCNGGFLQPKVHLSIENNMGTGVDLTLHCKSKDDDLGEHKLPNSGKYMFQFRPNYWGTTLFFCSFAWPNAFHRFDVYDFRRDQDLHSKIACLVQLGSIWIDCTLHLSIVFSVAVYAAPLTIMIFTSKLLILFNLGAFGLILLFTSQITTASKRLAIVGWICAVFSLSLSAAHPLAIMRLVIRTKILEFMPFSLSLCQTICAVMWFMYGLSIHDYYIAAPNILGMAFGLSQMILYLIYSTRRNGISPEVDIEDQPNKAPVNKDDQVDSREAIEINTIQLTM</sequence>
<comment type="function">
    <text evidence="15">Mediates both low-affinity uptake and efflux of sugar across the membrane.</text>
</comment>
<keyword evidence="8" id="KW-0964">Secreted</keyword>
<comment type="subcellular location">
    <subcellularLocation>
        <location evidence="2">Cell membrane</location>
        <topology evidence="2">Multi-pass membrane protein</topology>
    </subcellularLocation>
    <subcellularLocation>
        <location evidence="1">Secreted</location>
    </subcellularLocation>
</comment>
<keyword evidence="9 15" id="KW-0762">Sugar transport</keyword>
<dbReference type="EMBL" id="JAUESC010000384">
    <property type="protein sequence ID" value="KAK0583597.1"/>
    <property type="molecule type" value="Genomic_DNA"/>
</dbReference>
<feature type="transmembrane region" description="Helical" evidence="15">
    <location>
        <begin position="175"/>
        <end position="197"/>
    </location>
</feature>
<accession>A0AA39RY78</accession>
<dbReference type="InterPro" id="IPR004316">
    <property type="entry name" value="SWEET_rpt"/>
</dbReference>
<evidence type="ECO:0000256" key="10">
    <source>
        <dbReference type="ARBA" id="ARBA00022692"/>
    </source>
</evidence>
<feature type="transmembrane region" description="Helical" evidence="15">
    <location>
        <begin position="149"/>
        <end position="169"/>
    </location>
</feature>
<evidence type="ECO:0000256" key="11">
    <source>
        <dbReference type="ARBA" id="ARBA00022729"/>
    </source>
</evidence>
<feature type="transmembrane region" description="Helical" evidence="15">
    <location>
        <begin position="119"/>
        <end position="137"/>
    </location>
</feature>
<dbReference type="Proteomes" id="UP001168877">
    <property type="component" value="Unassembled WGS sequence"/>
</dbReference>
<evidence type="ECO:0000256" key="9">
    <source>
        <dbReference type="ARBA" id="ARBA00022597"/>
    </source>
</evidence>
<evidence type="ECO:0000256" key="6">
    <source>
        <dbReference type="ARBA" id="ARBA00022471"/>
    </source>
</evidence>
<comment type="similarity">
    <text evidence="3">Belongs to the plant self-incompatibility (S1) protein family.</text>
</comment>
<dbReference type="GO" id="GO:0060320">
    <property type="term" value="P:rejection of self pollen"/>
    <property type="evidence" value="ECO:0007669"/>
    <property type="project" value="UniProtKB-KW"/>
</dbReference>
<proteinExistence type="inferred from homology"/>
<reference evidence="17" key="1">
    <citation type="journal article" date="2022" name="Plant J.">
        <title>Strategies of tolerance reflected in two North American maple genomes.</title>
        <authorList>
            <person name="McEvoy S.L."/>
            <person name="Sezen U.U."/>
            <person name="Trouern-Trend A."/>
            <person name="McMahon S.M."/>
            <person name="Schaberg P.G."/>
            <person name="Yang J."/>
            <person name="Wegrzyn J.L."/>
            <person name="Swenson N.G."/>
        </authorList>
    </citation>
    <scope>NUCLEOTIDE SEQUENCE</scope>
    <source>
        <strain evidence="17">NS2018</strain>
    </source>
</reference>
<keyword evidence="13 15" id="KW-1133">Transmembrane helix</keyword>
<dbReference type="GO" id="GO:0005576">
    <property type="term" value="C:extracellular region"/>
    <property type="evidence" value="ECO:0007669"/>
    <property type="project" value="UniProtKB-SubCell"/>
</dbReference>
<evidence type="ECO:0000256" key="2">
    <source>
        <dbReference type="ARBA" id="ARBA00004651"/>
    </source>
</evidence>
<evidence type="ECO:0000256" key="5">
    <source>
        <dbReference type="ARBA" id="ARBA00022448"/>
    </source>
</evidence>
<evidence type="ECO:0000256" key="12">
    <source>
        <dbReference type="ARBA" id="ARBA00022737"/>
    </source>
</evidence>
<keyword evidence="11 16" id="KW-0732">Signal</keyword>